<dbReference type="Proteomes" id="UP000504844">
    <property type="component" value="Chromosome"/>
</dbReference>
<evidence type="ECO:0000313" key="3">
    <source>
        <dbReference type="Proteomes" id="UP000504844"/>
    </source>
</evidence>
<dbReference type="KEGG" id="dee:HQN60_08775"/>
<reference evidence="2 3" key="1">
    <citation type="submission" date="2020-05" db="EMBL/GenBank/DDBJ databases">
        <title>Complete genome sequence of Deefgea sp. D17.</title>
        <authorList>
            <person name="Bae J.-W."/>
            <person name="Han J.E."/>
        </authorList>
    </citation>
    <scope>NUCLEOTIDE SEQUENCE [LARGE SCALE GENOMIC DNA]</scope>
    <source>
        <strain evidence="2 3">D17</strain>
    </source>
</reference>
<feature type="transmembrane region" description="Helical" evidence="1">
    <location>
        <begin position="119"/>
        <end position="140"/>
    </location>
</feature>
<feature type="transmembrane region" description="Helical" evidence="1">
    <location>
        <begin position="92"/>
        <end position="113"/>
    </location>
</feature>
<keyword evidence="3" id="KW-1185">Reference proteome</keyword>
<name>A0A6M8STM5_9NEIS</name>
<feature type="transmembrane region" description="Helical" evidence="1">
    <location>
        <begin position="27"/>
        <end position="47"/>
    </location>
</feature>
<dbReference type="Pfam" id="PF07077">
    <property type="entry name" value="DUF1345"/>
    <property type="match status" value="1"/>
</dbReference>
<dbReference type="RefSeq" id="WP_173533290.1">
    <property type="nucleotide sequence ID" value="NZ_CP054143.1"/>
</dbReference>
<dbReference type="InterPro" id="IPR009781">
    <property type="entry name" value="DUF1345"/>
</dbReference>
<feature type="transmembrane region" description="Helical" evidence="1">
    <location>
        <begin position="208"/>
        <end position="229"/>
    </location>
</feature>
<accession>A0A6M8STM5</accession>
<keyword evidence="1" id="KW-1133">Transmembrane helix</keyword>
<protein>
    <submittedName>
        <fullName evidence="2">DUF1345 domain-containing protein</fullName>
    </submittedName>
</protein>
<keyword evidence="1" id="KW-0472">Membrane</keyword>
<organism evidence="2 3">
    <name type="scientific">Deefgea piscis</name>
    <dbReference type="NCBI Taxonomy" id="2739061"/>
    <lineage>
        <taxon>Bacteria</taxon>
        <taxon>Pseudomonadati</taxon>
        <taxon>Pseudomonadota</taxon>
        <taxon>Betaproteobacteria</taxon>
        <taxon>Neisseriales</taxon>
        <taxon>Chitinibacteraceae</taxon>
        <taxon>Deefgea</taxon>
    </lineage>
</organism>
<dbReference type="AlphaFoldDB" id="A0A6M8STM5"/>
<evidence type="ECO:0000313" key="2">
    <source>
        <dbReference type="EMBL" id="QKJ66786.1"/>
    </source>
</evidence>
<sequence>MAFENDKIKPQGQFAALRHLFVARPRLMFSVVAGVMMFFALSADFSLLMRFLLAWNTCSWLYLISLSILMFRAPGKHIRAVAKVQDENAKQVLAFVCLAAVASLVAIVLGLAMDNQLKAWFKYAPLLLAFMTVAGSWLLVPTSFAIHYAHLYYQHQGKIPLLLFAEQPAEPTYPDFLYFSFTIAVASQTADVGVGSGAMRRLVLLQSILSFVFNMVILGLSVNIGASLLV</sequence>
<dbReference type="EMBL" id="CP054143">
    <property type="protein sequence ID" value="QKJ66786.1"/>
    <property type="molecule type" value="Genomic_DNA"/>
</dbReference>
<evidence type="ECO:0000256" key="1">
    <source>
        <dbReference type="SAM" id="Phobius"/>
    </source>
</evidence>
<gene>
    <name evidence="2" type="ORF">HQN60_08775</name>
</gene>
<keyword evidence="1" id="KW-0812">Transmembrane</keyword>
<proteinExistence type="predicted"/>
<feature type="transmembrane region" description="Helical" evidence="1">
    <location>
        <begin position="53"/>
        <end position="71"/>
    </location>
</feature>